<keyword evidence="5" id="KW-0862">Zinc</keyword>
<keyword evidence="4" id="KW-0863">Zinc-finger</keyword>
<dbReference type="GeneID" id="117230604"/>
<proteinExistence type="inferred from homology"/>
<dbReference type="Pfam" id="PF20645">
    <property type="entry name" value="Rrn7_cyclin_C"/>
    <property type="match status" value="1"/>
</dbReference>
<dbReference type="InterPro" id="IPR048538">
    <property type="entry name" value="Rrn7_cyclin_C"/>
</dbReference>
<dbReference type="GO" id="GO:0008270">
    <property type="term" value="F:zinc ion binding"/>
    <property type="evidence" value="ECO:0007669"/>
    <property type="project" value="UniProtKB-KW"/>
</dbReference>
<dbReference type="GO" id="GO:0042790">
    <property type="term" value="P:nucleolar large rRNA transcription by RNA polymerase I"/>
    <property type="evidence" value="ECO:0007669"/>
    <property type="project" value="TreeGrafter"/>
</dbReference>
<keyword evidence="8" id="KW-0804">Transcription</keyword>
<reference evidence="13" key="1">
    <citation type="submission" date="2025-08" db="UniProtKB">
        <authorList>
            <consortium name="RefSeq"/>
        </authorList>
    </citation>
    <scope>IDENTIFICATION</scope>
    <source>
        <tissue evidence="13">Muscle</tissue>
    </source>
</reference>
<evidence type="ECO:0000259" key="11">
    <source>
        <dbReference type="Pfam" id="PF20645"/>
    </source>
</evidence>
<dbReference type="KEGG" id="bvk:117230604"/>
<dbReference type="Proteomes" id="UP000504631">
    <property type="component" value="Unplaced"/>
</dbReference>
<evidence type="ECO:0000256" key="10">
    <source>
        <dbReference type="SAM" id="MobiDB-lite"/>
    </source>
</evidence>
<evidence type="ECO:0000256" key="1">
    <source>
        <dbReference type="ARBA" id="ARBA00004604"/>
    </source>
</evidence>
<dbReference type="GO" id="GO:0005668">
    <property type="term" value="C:RNA polymerase transcription factor SL1 complex"/>
    <property type="evidence" value="ECO:0007669"/>
    <property type="project" value="TreeGrafter"/>
</dbReference>
<protein>
    <submittedName>
        <fullName evidence="13">TATA box-binding protein-associated factor RNA polymerase I subunit B isoform X1</fullName>
    </submittedName>
</protein>
<keyword evidence="9" id="KW-0539">Nucleus</keyword>
<feature type="compositionally biased region" description="Polar residues" evidence="10">
    <location>
        <begin position="152"/>
        <end position="169"/>
    </location>
</feature>
<keyword evidence="3" id="KW-0479">Metal-binding</keyword>
<dbReference type="CTD" id="9014"/>
<feature type="region of interest" description="Disordered" evidence="10">
    <location>
        <begin position="212"/>
        <end position="235"/>
    </location>
</feature>
<dbReference type="RefSeq" id="XP_033344090.1">
    <property type="nucleotide sequence ID" value="XM_033488199.1"/>
</dbReference>
<keyword evidence="6" id="KW-0805">Transcription regulation</keyword>
<dbReference type="GO" id="GO:0001164">
    <property type="term" value="F:RNA polymerase I core promoter sequence-specific DNA binding"/>
    <property type="evidence" value="ECO:0007669"/>
    <property type="project" value="InterPro"/>
</dbReference>
<dbReference type="PANTHER" id="PTHR31576:SF2">
    <property type="entry name" value="TATA BOX-BINDING PROTEIN-ASSOCIATED FACTOR RNA POLYMERASE I SUBUNIT B"/>
    <property type="match status" value="1"/>
</dbReference>
<accession>A0A6J3JVG5</accession>
<dbReference type="InterPro" id="IPR033599">
    <property type="entry name" value="TAF1B/Rrn7"/>
</dbReference>
<evidence type="ECO:0000256" key="5">
    <source>
        <dbReference type="ARBA" id="ARBA00022833"/>
    </source>
</evidence>
<evidence type="ECO:0000256" key="9">
    <source>
        <dbReference type="ARBA" id="ARBA00023242"/>
    </source>
</evidence>
<feature type="domain" description="Rrn7/TAF1B C-terminal cyclin" evidence="11">
    <location>
        <begin position="359"/>
        <end position="461"/>
    </location>
</feature>
<evidence type="ECO:0000313" key="12">
    <source>
        <dbReference type="Proteomes" id="UP000504631"/>
    </source>
</evidence>
<gene>
    <name evidence="13" type="primary">LOC117230604</name>
</gene>
<evidence type="ECO:0000256" key="2">
    <source>
        <dbReference type="ARBA" id="ARBA00006899"/>
    </source>
</evidence>
<dbReference type="PANTHER" id="PTHR31576">
    <property type="entry name" value="TATA BOX-BINDING PROTEIN-ASSOCIATED FACTOR RNA POLYMERASE I SUBUNIT B"/>
    <property type="match status" value="1"/>
</dbReference>
<name>A0A6J3JVG5_9HYME</name>
<evidence type="ECO:0000256" key="3">
    <source>
        <dbReference type="ARBA" id="ARBA00022723"/>
    </source>
</evidence>
<sequence length="974" mass="111863">MQKCKICGSKDFYKEAGYFFCQTCQTQNEDIREEVLELRIDSTTRLRKTRIRQLKSDISGNEVGWTSWELYNFVLIGLTNELIELGVPSDIKLTVLQLWATYLGKLEVAFISTRRKSMPKLARRYKKRDADIIYGKVQSEKTSRKRKRHRSNTNTSVSGTSITGLSEGSSMRELNRNKRLLIAADYDRYLQSQNSSEGDGLSMFSQSQSIYSRQSSSMKSSENEGKVQFSSHAKEEARKIKRLSKNIPRFERVQYRAKHISTQYKMGPNIITPMRLWAIIYLALRIHNQPIQLGDMLRYGREGHLSYYKLDHLLPPELNLTANERSFLTQNVEITHKGMRRIIASIAKLLGVWNIVCPDFLSLVNRYCQELGLPRGIQLYTERLIALSPPKMIFDAKTSCIPNYEGRAMAFIIVVLKILLALDGVTEYRISRIAEKINSTAIERGLLDNKLFSFQEWQKYIECRRTILMHAHYPTKMKYCPDADGIDDLYLKFLEFISSKSNKNEREIKNSKHYLPEEIISAMGKHISNLNINDSSPKAIDIFPPSLTPLHSYLQHLLDHPFYDIPNIARSDFFLTKVGYMTKSDALVELAAKCGIELEIVDSNVHFLEKNVPPFEQPRMPNINELKQLIDVQDDLQDEEAKSESVNDYLHAKTPCSIKFDTIKNQYYDSTVSAMKDSATVFAGNDFTFTETLPNGKLAIPVDSDSENEEDLGSNGLDQRTLLENKLRDKYNIHLSLAEKEAIHKSNGMKKTHSKESKIQLKRNNKGQFIKGSAAPIKIEKSDAEFFAATENVNLCDNIDTSVINDKRIEVGSTEKNQLLFPENINLSDISIDDININIDNFDINNYLNFSDISFFNQNDTLAPVSSKEKTVVKEKDIFFKPFTEYWMYDCIFSRVKSKNFAIFEKSLPRTFRWLLNECALIVEMSTEDLYEEVCLIENYHSHISNSSTSDSSEHTNIDSISKSQLNFILNKCS</sequence>
<dbReference type="AlphaFoldDB" id="A0A6J3JVG5"/>
<dbReference type="GO" id="GO:0070860">
    <property type="term" value="C:RNA polymerase I core factor complex"/>
    <property type="evidence" value="ECO:0007669"/>
    <property type="project" value="InterPro"/>
</dbReference>
<evidence type="ECO:0000256" key="7">
    <source>
        <dbReference type="ARBA" id="ARBA00023125"/>
    </source>
</evidence>
<evidence type="ECO:0000313" key="13">
    <source>
        <dbReference type="RefSeq" id="XP_033344090.1"/>
    </source>
</evidence>
<keyword evidence="7" id="KW-0238">DNA-binding</keyword>
<feature type="region of interest" description="Disordered" evidence="10">
    <location>
        <begin position="136"/>
        <end position="169"/>
    </location>
</feature>
<keyword evidence="12" id="KW-1185">Reference proteome</keyword>
<evidence type="ECO:0000256" key="6">
    <source>
        <dbReference type="ARBA" id="ARBA00023015"/>
    </source>
</evidence>
<comment type="similarity">
    <text evidence="2">Belongs to the RRN7/TAF1B family.</text>
</comment>
<evidence type="ECO:0000256" key="4">
    <source>
        <dbReference type="ARBA" id="ARBA00022771"/>
    </source>
</evidence>
<organism evidence="12 13">
    <name type="scientific">Bombus vosnesenskii</name>
    <dbReference type="NCBI Taxonomy" id="207650"/>
    <lineage>
        <taxon>Eukaryota</taxon>
        <taxon>Metazoa</taxon>
        <taxon>Ecdysozoa</taxon>
        <taxon>Arthropoda</taxon>
        <taxon>Hexapoda</taxon>
        <taxon>Insecta</taxon>
        <taxon>Pterygota</taxon>
        <taxon>Neoptera</taxon>
        <taxon>Endopterygota</taxon>
        <taxon>Hymenoptera</taxon>
        <taxon>Apocrita</taxon>
        <taxon>Aculeata</taxon>
        <taxon>Apoidea</taxon>
        <taxon>Anthophila</taxon>
        <taxon>Apidae</taxon>
        <taxon>Bombus</taxon>
        <taxon>Pyrobombus</taxon>
    </lineage>
</organism>
<evidence type="ECO:0000256" key="8">
    <source>
        <dbReference type="ARBA" id="ARBA00023163"/>
    </source>
</evidence>
<comment type="subcellular location">
    <subcellularLocation>
        <location evidence="1">Nucleus</location>
        <location evidence="1">Nucleolus</location>
    </subcellularLocation>
</comment>